<name>A0A4Q8LGN8_9GAMM</name>
<comment type="caution">
    <text evidence="4">The sequence shown here is derived from an EMBL/GenBank/DDBJ whole genome shotgun (WGS) entry which is preliminary data.</text>
</comment>
<organism evidence="4 5">
    <name type="scientific">Pseudoxanthomonas winnipegensis</name>
    <dbReference type="NCBI Taxonomy" id="2480810"/>
    <lineage>
        <taxon>Bacteria</taxon>
        <taxon>Pseudomonadati</taxon>
        <taxon>Pseudomonadota</taxon>
        <taxon>Gammaproteobacteria</taxon>
        <taxon>Lysobacterales</taxon>
        <taxon>Lysobacteraceae</taxon>
        <taxon>Pseudoxanthomonas</taxon>
    </lineage>
</organism>
<dbReference type="Pfam" id="PF00990">
    <property type="entry name" value="GGDEF"/>
    <property type="match status" value="1"/>
</dbReference>
<evidence type="ECO:0000313" key="5">
    <source>
        <dbReference type="Proteomes" id="UP000292627"/>
    </source>
</evidence>
<protein>
    <submittedName>
        <fullName evidence="4">Sensor domain-containing diguanylate cyclase</fullName>
    </submittedName>
</protein>
<dbReference type="EMBL" id="SHMC01000001">
    <property type="protein sequence ID" value="TAA28339.1"/>
    <property type="molecule type" value="Genomic_DNA"/>
</dbReference>
<dbReference type="PANTHER" id="PTHR43102">
    <property type="entry name" value="SLR1143 PROTEIN"/>
    <property type="match status" value="1"/>
</dbReference>
<feature type="domain" description="GGDEF" evidence="3">
    <location>
        <begin position="231"/>
        <end position="357"/>
    </location>
</feature>
<dbReference type="InterPro" id="IPR029016">
    <property type="entry name" value="GAF-like_dom_sf"/>
</dbReference>
<dbReference type="InterPro" id="IPR000160">
    <property type="entry name" value="GGDEF_dom"/>
</dbReference>
<dbReference type="SMART" id="SM00267">
    <property type="entry name" value="GGDEF"/>
    <property type="match status" value="1"/>
</dbReference>
<dbReference type="PROSITE" id="PS50887">
    <property type="entry name" value="GGDEF"/>
    <property type="match status" value="1"/>
</dbReference>
<dbReference type="SUPFAM" id="SSF55073">
    <property type="entry name" value="Nucleotide cyclase"/>
    <property type="match status" value="1"/>
</dbReference>
<dbReference type="PANTHER" id="PTHR43102:SF2">
    <property type="entry name" value="GAF DOMAIN-CONTAINING PROTEIN"/>
    <property type="match status" value="1"/>
</dbReference>
<gene>
    <name evidence="4" type="ORF">EA660_01770</name>
</gene>
<dbReference type="Gene3D" id="3.30.450.40">
    <property type="match status" value="1"/>
</dbReference>
<dbReference type="SUPFAM" id="SSF55781">
    <property type="entry name" value="GAF domain-like"/>
    <property type="match status" value="1"/>
</dbReference>
<dbReference type="SMART" id="SM00065">
    <property type="entry name" value="GAF"/>
    <property type="match status" value="1"/>
</dbReference>
<evidence type="ECO:0000256" key="1">
    <source>
        <dbReference type="ARBA" id="ARBA00001946"/>
    </source>
</evidence>
<comment type="cofactor">
    <cofactor evidence="1">
        <name>Mg(2+)</name>
        <dbReference type="ChEBI" id="CHEBI:18420"/>
    </cofactor>
</comment>
<evidence type="ECO:0000259" key="3">
    <source>
        <dbReference type="PROSITE" id="PS50887"/>
    </source>
</evidence>
<dbReference type="RefSeq" id="WP_130549910.1">
    <property type="nucleotide sequence ID" value="NZ_SHMC01000001.1"/>
</dbReference>
<dbReference type="OrthoDB" id="9803824at2"/>
<dbReference type="InterPro" id="IPR029787">
    <property type="entry name" value="Nucleotide_cyclase"/>
</dbReference>
<dbReference type="Gene3D" id="3.30.70.270">
    <property type="match status" value="1"/>
</dbReference>
<reference evidence="4 5" key="1">
    <citation type="submission" date="2019-02" db="EMBL/GenBank/DDBJ databases">
        <title>WGS of Pseudoxanthomonas species novum from clinical isolates.</title>
        <authorList>
            <person name="Bernier A.-M."/>
            <person name="Bernard K."/>
            <person name="Vachon A."/>
        </authorList>
    </citation>
    <scope>NUCLEOTIDE SEQUENCE [LARGE SCALE GENOMIC DNA]</scope>
    <source>
        <strain evidence="4 5">NML171200</strain>
    </source>
</reference>
<dbReference type="GO" id="GO:0003824">
    <property type="term" value="F:catalytic activity"/>
    <property type="evidence" value="ECO:0007669"/>
    <property type="project" value="UniProtKB-ARBA"/>
</dbReference>
<keyword evidence="2" id="KW-0175">Coiled coil</keyword>
<dbReference type="NCBIfam" id="TIGR00254">
    <property type="entry name" value="GGDEF"/>
    <property type="match status" value="1"/>
</dbReference>
<dbReference type="Pfam" id="PF01590">
    <property type="entry name" value="GAF"/>
    <property type="match status" value="1"/>
</dbReference>
<proteinExistence type="predicted"/>
<dbReference type="AlphaFoldDB" id="A0A4Q8LGN8"/>
<accession>A0A4Q8LGN8</accession>
<dbReference type="InterPro" id="IPR003018">
    <property type="entry name" value="GAF"/>
</dbReference>
<dbReference type="Proteomes" id="UP000292627">
    <property type="component" value="Unassembled WGS sequence"/>
</dbReference>
<dbReference type="InterPro" id="IPR043128">
    <property type="entry name" value="Rev_trsase/Diguanyl_cyclase"/>
</dbReference>
<sequence length="357" mass="39063">MPSPPHPHDEARRQAVLARYHILDSESEQAYDDLVTIAARICDAPIAAISLIDEDRQWFKSRKGLEARQTGRDISFCGHAILEPEETTVVRDASTDARFLDNPLVTGALGVRFYAGAPLVTPDGQALGALCVLDSKPRTLSPGQAEALRALARQVMYLLELRRISSALATQMAERDWYEQQLRQYQDELEIQNADLAAQTRTDPLTGLPNRRALTMALDMALEQHAAGWGKGVSVAVVDVDHFKVINDVHGHATGDEVLVALADTLRAHSADGMAARYGGEEFVILFPDSTGEQARAQCEFLRTAATSLPVDLPVTVSIGVAECRRRDDTAEDAFRRADQALYAAKRGGRDRVVLAP</sequence>
<evidence type="ECO:0000313" key="4">
    <source>
        <dbReference type="EMBL" id="TAA28339.1"/>
    </source>
</evidence>
<dbReference type="FunFam" id="3.30.70.270:FF:000001">
    <property type="entry name" value="Diguanylate cyclase domain protein"/>
    <property type="match status" value="1"/>
</dbReference>
<evidence type="ECO:0000256" key="2">
    <source>
        <dbReference type="SAM" id="Coils"/>
    </source>
</evidence>
<dbReference type="CDD" id="cd01949">
    <property type="entry name" value="GGDEF"/>
    <property type="match status" value="1"/>
</dbReference>
<feature type="coiled-coil region" evidence="2">
    <location>
        <begin position="168"/>
        <end position="202"/>
    </location>
</feature>